<feature type="region of interest" description="Disordered" evidence="8">
    <location>
        <begin position="93"/>
        <end position="360"/>
    </location>
</feature>
<keyword evidence="6" id="KW-0072">Autophagy</keyword>
<comment type="subcellular location">
    <subcellularLocation>
        <location evidence="1">Preautophagosomal structure</location>
    </subcellularLocation>
</comment>
<protein>
    <recommendedName>
        <fullName evidence="3">Autophagy-related protein 29</fullName>
    </recommendedName>
</protein>
<dbReference type="GO" id="GO:0015031">
    <property type="term" value="P:protein transport"/>
    <property type="evidence" value="ECO:0007669"/>
    <property type="project" value="UniProtKB-KW"/>
</dbReference>
<evidence type="ECO:0000259" key="9">
    <source>
        <dbReference type="Pfam" id="PF18388"/>
    </source>
</evidence>
<gene>
    <name evidence="10" type="ORF">ABOM_003259</name>
</gene>
<feature type="compositionally biased region" description="Polar residues" evidence="8">
    <location>
        <begin position="132"/>
        <end position="141"/>
    </location>
</feature>
<dbReference type="GO" id="GO:0000407">
    <property type="term" value="C:phagophore assembly site"/>
    <property type="evidence" value="ECO:0007669"/>
    <property type="project" value="UniProtKB-SubCell"/>
</dbReference>
<dbReference type="Gene3D" id="1.10.10.2570">
    <property type="match status" value="1"/>
</dbReference>
<dbReference type="AlphaFoldDB" id="A0A1F8A870"/>
<feature type="compositionally biased region" description="Low complexity" evidence="8">
    <location>
        <begin position="94"/>
        <end position="113"/>
    </location>
</feature>
<feature type="domain" description="Atg29 N-terminal" evidence="9">
    <location>
        <begin position="12"/>
        <end position="67"/>
    </location>
</feature>
<dbReference type="InterPro" id="IPR039113">
    <property type="entry name" value="ATG29"/>
</dbReference>
<dbReference type="Pfam" id="PF18388">
    <property type="entry name" value="ATG29_N"/>
    <property type="match status" value="1"/>
</dbReference>
<dbReference type="STRING" id="109264.A0A1F8A870"/>
<name>A0A1F8A870_9EURO</name>
<evidence type="ECO:0000256" key="2">
    <source>
        <dbReference type="ARBA" id="ARBA00010082"/>
    </source>
</evidence>
<feature type="compositionally biased region" description="Polar residues" evidence="8">
    <location>
        <begin position="151"/>
        <end position="162"/>
    </location>
</feature>
<evidence type="ECO:0000256" key="4">
    <source>
        <dbReference type="ARBA" id="ARBA00022448"/>
    </source>
</evidence>
<evidence type="ECO:0000256" key="3">
    <source>
        <dbReference type="ARBA" id="ARBA00013784"/>
    </source>
</evidence>
<evidence type="ECO:0000256" key="7">
    <source>
        <dbReference type="ARBA" id="ARBA00060351"/>
    </source>
</evidence>
<dbReference type="OrthoDB" id="21072at2759"/>
<proteinExistence type="inferred from homology"/>
<dbReference type="PANTHER" id="PTHR40012">
    <property type="entry name" value="AUTOPHAGY-RELATED PROTEIN 29"/>
    <property type="match status" value="1"/>
</dbReference>
<evidence type="ECO:0000256" key="8">
    <source>
        <dbReference type="SAM" id="MobiDB-lite"/>
    </source>
</evidence>
<organism evidence="10 11">
    <name type="scientific">Aspergillus bombycis</name>
    <dbReference type="NCBI Taxonomy" id="109264"/>
    <lineage>
        <taxon>Eukaryota</taxon>
        <taxon>Fungi</taxon>
        <taxon>Dikarya</taxon>
        <taxon>Ascomycota</taxon>
        <taxon>Pezizomycotina</taxon>
        <taxon>Eurotiomycetes</taxon>
        <taxon>Eurotiomycetidae</taxon>
        <taxon>Eurotiales</taxon>
        <taxon>Aspergillaceae</taxon>
        <taxon>Aspergillus</taxon>
    </lineage>
</organism>
<evidence type="ECO:0000256" key="6">
    <source>
        <dbReference type="ARBA" id="ARBA00023006"/>
    </source>
</evidence>
<comment type="caution">
    <text evidence="10">The sequence shown here is derived from an EMBL/GenBank/DDBJ whole genome shotgun (WGS) entry which is preliminary data.</text>
</comment>
<comment type="similarity">
    <text evidence="2">Belongs to the ATG29 family.</text>
</comment>
<evidence type="ECO:0000313" key="10">
    <source>
        <dbReference type="EMBL" id="OGM47891.1"/>
    </source>
</evidence>
<feature type="compositionally biased region" description="Basic residues" evidence="8">
    <location>
        <begin position="233"/>
        <end position="245"/>
    </location>
</feature>
<feature type="compositionally biased region" description="Acidic residues" evidence="8">
    <location>
        <begin position="252"/>
        <end position="261"/>
    </location>
</feature>
<dbReference type="GeneID" id="34446649"/>
<dbReference type="PANTHER" id="PTHR40012:SF1">
    <property type="entry name" value="AUTOPHAGY-RELATED PROTEIN 29"/>
    <property type="match status" value="1"/>
</dbReference>
<evidence type="ECO:0000313" key="11">
    <source>
        <dbReference type="Proteomes" id="UP000179179"/>
    </source>
</evidence>
<sequence>MTSLNQSGDTNFTVFIRLPFPRGDFVDPPPASAEWNAAKDQALWDLLSRPSKGDDIDWKALAERFDVTLQFLLQQAAWLYDRQLSQVRAQMRKVGTTQSSSPSPVPGSVSGSTALGGQSAKGGPGAAPRVQSRLSSQQKDTLPQRGPPPRRTSSATTINQIKTSRESPRTETPVEFKDSRWESFNRRSSASKRDQAPVPSAPVHKSPTLEEEDLSSSSSSSSSDEDDGLASRRGLRFRRFGKFSTHRPGLRDDDEEDEDDAPAFLPLSRAQPGAARDPSAQDLNETLRLQDEDQTEPDAVRAPVAIQRRGVNSIPSPLSPRRTAELARASPRRMNNSGREMSDGTPSMESSFSELDDTSVTQSALEEALLSNMQHGGMASRMSTISQAIRSRYFEG</sequence>
<dbReference type="Proteomes" id="UP000179179">
    <property type="component" value="Unassembled WGS sequence"/>
</dbReference>
<keyword evidence="11" id="KW-1185">Reference proteome</keyword>
<keyword evidence="4" id="KW-0813">Transport</keyword>
<reference evidence="10 11" key="1">
    <citation type="journal article" date="2016" name="Genome Biol. Evol.">
        <title>Draft genome sequence of an aflatoxigenic Aspergillus species, A. bombycis.</title>
        <authorList>
            <person name="Moore G.G."/>
            <person name="Mack B.M."/>
            <person name="Beltz S.B."/>
            <person name="Gilbert M.K."/>
        </authorList>
    </citation>
    <scope>NUCLEOTIDE SEQUENCE [LARGE SCALE GENOMIC DNA]</scope>
    <source>
        <strain evidence="11">NRRL 26010</strain>
    </source>
</reference>
<dbReference type="FunFam" id="1.10.10.2570:FF:000001">
    <property type="entry name" value="Autophagy-related protein 29"/>
    <property type="match status" value="1"/>
</dbReference>
<dbReference type="GO" id="GO:0000045">
    <property type="term" value="P:autophagosome assembly"/>
    <property type="evidence" value="ECO:0007669"/>
    <property type="project" value="InterPro"/>
</dbReference>
<evidence type="ECO:0000256" key="1">
    <source>
        <dbReference type="ARBA" id="ARBA00004329"/>
    </source>
</evidence>
<accession>A0A1F8A870</accession>
<keyword evidence="5" id="KW-0653">Protein transport</keyword>
<dbReference type="RefSeq" id="XP_022391608.1">
    <property type="nucleotide sequence ID" value="XM_022530389.1"/>
</dbReference>
<dbReference type="InterPro" id="IPR040666">
    <property type="entry name" value="Atg29_N"/>
</dbReference>
<dbReference type="EMBL" id="LYCR01000020">
    <property type="protein sequence ID" value="OGM47891.1"/>
    <property type="molecule type" value="Genomic_DNA"/>
</dbReference>
<dbReference type="InterPro" id="IPR039362">
    <property type="entry name" value="ATG29_sf"/>
</dbReference>
<evidence type="ECO:0000256" key="5">
    <source>
        <dbReference type="ARBA" id="ARBA00022927"/>
    </source>
</evidence>
<feature type="compositionally biased region" description="Polar residues" evidence="8">
    <location>
        <begin position="333"/>
        <end position="360"/>
    </location>
</feature>
<feature type="compositionally biased region" description="Basic and acidic residues" evidence="8">
    <location>
        <begin position="163"/>
        <end position="195"/>
    </location>
</feature>
<comment type="function">
    <text evidence="7">Plays a role in autophagy. Functions at the preautophagosomal structure (PAS) in order to form normal autophagosomes under starvation conditions. Also plays a role in mitophagy and regulation of filamentous growth.</text>
</comment>